<gene>
    <name evidence="2" type="ORF">NCAST_25_03550</name>
</gene>
<dbReference type="Pfam" id="PF02627">
    <property type="entry name" value="CMD"/>
    <property type="match status" value="1"/>
</dbReference>
<protein>
    <recommendedName>
        <fullName evidence="1">Carboxymuconolactone decarboxylase-like domain-containing protein</fullName>
    </recommendedName>
</protein>
<dbReference type="SUPFAM" id="SSF69118">
    <property type="entry name" value="AhpD-like"/>
    <property type="match status" value="1"/>
</dbReference>
<dbReference type="Proteomes" id="UP000017048">
    <property type="component" value="Unassembled WGS sequence"/>
</dbReference>
<dbReference type="InterPro" id="IPR003779">
    <property type="entry name" value="CMD-like"/>
</dbReference>
<dbReference type="AlphaFoldDB" id="U5E5B3"/>
<dbReference type="InterPro" id="IPR004675">
    <property type="entry name" value="AhpD_core"/>
</dbReference>
<dbReference type="PANTHER" id="PTHR35446">
    <property type="entry name" value="SI:CH211-175M2.5"/>
    <property type="match status" value="1"/>
</dbReference>
<accession>U5E5B3</accession>
<dbReference type="eggNOG" id="COG2128">
    <property type="taxonomic scope" value="Bacteria"/>
</dbReference>
<comment type="caution">
    <text evidence="2">The sequence shown here is derived from an EMBL/GenBank/DDBJ whole genome shotgun (WGS) entry which is preliminary data.</text>
</comment>
<dbReference type="GO" id="GO:0051920">
    <property type="term" value="F:peroxiredoxin activity"/>
    <property type="evidence" value="ECO:0007669"/>
    <property type="project" value="InterPro"/>
</dbReference>
<evidence type="ECO:0000259" key="1">
    <source>
        <dbReference type="Pfam" id="PF02627"/>
    </source>
</evidence>
<evidence type="ECO:0000313" key="3">
    <source>
        <dbReference type="Proteomes" id="UP000017048"/>
    </source>
</evidence>
<evidence type="ECO:0000313" key="2">
    <source>
        <dbReference type="EMBL" id="GAD84932.1"/>
    </source>
</evidence>
<sequence length="252" mass="26887">MSRLPLIAADTADGEQAELLTEVERQLGRVPNLYAAMANSPATLRGYLRLRDSLSRGKLGARTREQLALLIAADNGCEYCVSAHTTRATKMGFTPEAIAATKAARAEDPHAAAVLRFARAVLRTGGRVGDEQLAEARASGVGDTELTEAVGHVALNVLSNYFNHVARPELDFPLAPSTHHEASMTPRWRAADSVTLVEGYLLTGADGQRVSTVRDVRVAFEGGFAHIRVDGTDQVQVVSAPAVALITYRSAA</sequence>
<dbReference type="STRING" id="1824.SAMN05444423_101210"/>
<feature type="domain" description="Carboxymuconolactone decarboxylase-like" evidence="1">
    <location>
        <begin position="41"/>
        <end position="119"/>
    </location>
</feature>
<dbReference type="PANTHER" id="PTHR35446:SF3">
    <property type="entry name" value="CMD DOMAIN-CONTAINING PROTEIN"/>
    <property type="match status" value="1"/>
</dbReference>
<reference evidence="2 3" key="1">
    <citation type="journal article" date="2014" name="BMC Genomics">
        <title>Genome based analysis of type-I polyketide synthase and nonribosomal peptide synthetase gene clusters in seven strains of five representative Nocardia species.</title>
        <authorList>
            <person name="Komaki H."/>
            <person name="Ichikawa N."/>
            <person name="Hosoyama A."/>
            <person name="Takahashi-Nakaguchi A."/>
            <person name="Matsuzawa T."/>
            <person name="Suzuki K."/>
            <person name="Fujita N."/>
            <person name="Gonoi T."/>
        </authorList>
    </citation>
    <scope>NUCLEOTIDE SEQUENCE [LARGE SCALE GENOMIC DNA]</scope>
    <source>
        <strain evidence="2 3">NBRC 15531</strain>
    </source>
</reference>
<name>U5E5B3_NOCAS</name>
<organism evidence="2 3">
    <name type="scientific">Nocardia asteroides NBRC 15531</name>
    <dbReference type="NCBI Taxonomy" id="1110697"/>
    <lineage>
        <taxon>Bacteria</taxon>
        <taxon>Bacillati</taxon>
        <taxon>Actinomycetota</taxon>
        <taxon>Actinomycetes</taxon>
        <taxon>Mycobacteriales</taxon>
        <taxon>Nocardiaceae</taxon>
        <taxon>Nocardia</taxon>
    </lineage>
</organism>
<dbReference type="OrthoDB" id="122912at2"/>
<dbReference type="EMBL" id="BAFO02000025">
    <property type="protein sequence ID" value="GAD84932.1"/>
    <property type="molecule type" value="Genomic_DNA"/>
</dbReference>
<dbReference type="Gene3D" id="1.20.1290.10">
    <property type="entry name" value="AhpD-like"/>
    <property type="match status" value="1"/>
</dbReference>
<dbReference type="RefSeq" id="WP_019044377.1">
    <property type="nucleotide sequence ID" value="NZ_BAFO02000025.1"/>
</dbReference>
<dbReference type="InterPro" id="IPR029032">
    <property type="entry name" value="AhpD-like"/>
</dbReference>
<proteinExistence type="predicted"/>
<dbReference type="GeneID" id="91514487"/>
<keyword evidence="3" id="KW-1185">Reference proteome</keyword>
<dbReference type="NCBIfam" id="TIGR00778">
    <property type="entry name" value="ahpD_dom"/>
    <property type="match status" value="1"/>
</dbReference>